<reference evidence="1 2" key="1">
    <citation type="submission" date="2016-03" db="EMBL/GenBank/DDBJ databases">
        <title>Trachymyrmex septentrionalis WGS genome.</title>
        <authorList>
            <person name="Nygaard S."/>
            <person name="Hu H."/>
            <person name="Boomsma J."/>
            <person name="Zhang G."/>
        </authorList>
    </citation>
    <scope>NUCLEOTIDE SEQUENCE [LARGE SCALE GENOMIC DNA]</scope>
    <source>
        <strain evidence="1">Tsep2-gDNA-1</strain>
        <tissue evidence="1">Whole body</tissue>
    </source>
</reference>
<name>A0A195FTU6_9HYME</name>
<sequence length="409" mass="49979">KLNKKITLLQFFEFCCESNDENDDLEFLMDMSSSDDENEEKEVKDFITVIDLDLNSQRNKIQIRSRVKKYVERIVSNYTAEEFKIHFRLEEVKKYKYLGYMMTRNGEDKEHIRERIRKARVAMGWIWSYGERKFKGDVRWRLKLFDSVVKGILYYGVEIWGYKEWKEIEAVQDKYLKWVLGLERTTPGYIVREELKRNKLRVETGWRAGRWEERIEKGKGGEIGKLCMMERRKEERKSEWIDWTRENVERRDYLWRGGVSEISLNEYGENKWDRVRERDIEVDEQERGEKVKKSRTCKNYERVNGIPEYIRRCGRKKGKKMVQIARWRCGNEERGNKYWMKEEDRKCRLCDMEREDIEHLKKNCEYVKEKGGRNLEVLNEDGRGYEWMRKIECLKEEKDRKIGRERENK</sequence>
<dbReference type="AlphaFoldDB" id="A0A195FTU6"/>
<organism evidence="1 2">
    <name type="scientific">Trachymyrmex septentrionalis</name>
    <dbReference type="NCBI Taxonomy" id="34720"/>
    <lineage>
        <taxon>Eukaryota</taxon>
        <taxon>Metazoa</taxon>
        <taxon>Ecdysozoa</taxon>
        <taxon>Arthropoda</taxon>
        <taxon>Hexapoda</taxon>
        <taxon>Insecta</taxon>
        <taxon>Pterygota</taxon>
        <taxon>Neoptera</taxon>
        <taxon>Endopterygota</taxon>
        <taxon>Hymenoptera</taxon>
        <taxon>Apocrita</taxon>
        <taxon>Aculeata</taxon>
        <taxon>Formicoidea</taxon>
        <taxon>Formicidae</taxon>
        <taxon>Myrmicinae</taxon>
        <taxon>Trachymyrmex</taxon>
    </lineage>
</organism>
<keyword evidence="2" id="KW-1185">Reference proteome</keyword>
<accession>A0A195FTU6</accession>
<dbReference type="EMBL" id="KQ981268">
    <property type="protein sequence ID" value="KYN43883.1"/>
    <property type="molecule type" value="Genomic_DNA"/>
</dbReference>
<evidence type="ECO:0000313" key="1">
    <source>
        <dbReference type="EMBL" id="KYN43883.1"/>
    </source>
</evidence>
<gene>
    <name evidence="1" type="ORF">ALC56_01618</name>
</gene>
<feature type="non-terminal residue" evidence="1">
    <location>
        <position position="1"/>
    </location>
</feature>
<proteinExistence type="predicted"/>
<evidence type="ECO:0000313" key="2">
    <source>
        <dbReference type="Proteomes" id="UP000078541"/>
    </source>
</evidence>
<dbReference type="Proteomes" id="UP000078541">
    <property type="component" value="Unassembled WGS sequence"/>
</dbReference>
<dbReference type="STRING" id="34720.A0A195FTU6"/>
<protein>
    <submittedName>
        <fullName evidence="1">Uncharacterized protein</fullName>
    </submittedName>
</protein>